<accession>A0A1X0R106</accession>
<dbReference type="GO" id="GO:0000930">
    <property type="term" value="C:gamma-tubulin complex"/>
    <property type="evidence" value="ECO:0007669"/>
    <property type="project" value="TreeGrafter"/>
</dbReference>
<dbReference type="PANTHER" id="PTHR46479">
    <property type="entry name" value="BIOGENESIS OF LYSOSOME-RELATED ORGANELLES COMPLEX 1 SUBUNIT 2"/>
    <property type="match status" value="1"/>
</dbReference>
<dbReference type="InterPro" id="IPR019269">
    <property type="entry name" value="BLOC1_su2"/>
</dbReference>
<reference evidence="2" key="1">
    <citation type="journal article" date="2016" name="Proc. Natl. Acad. Sci. U.S.A.">
        <title>Lipid metabolic changes in an early divergent fungus govern the establishment of a mutualistic symbiosis with endobacteria.</title>
        <authorList>
            <person name="Lastovetsky O.A."/>
            <person name="Gaspar M.L."/>
            <person name="Mondo S.J."/>
            <person name="LaButti K.M."/>
            <person name="Sandor L."/>
            <person name="Grigoriev I.V."/>
            <person name="Henry S.A."/>
            <person name="Pawlowska T.E."/>
        </authorList>
    </citation>
    <scope>NUCLEOTIDE SEQUENCE [LARGE SCALE GENOMIC DNA]</scope>
    <source>
        <strain evidence="2">ATCC 52814</strain>
    </source>
</reference>
<dbReference type="Proteomes" id="UP000242414">
    <property type="component" value="Unassembled WGS sequence"/>
</dbReference>
<name>A0A1X0R106_RHIZD</name>
<dbReference type="GO" id="GO:0099078">
    <property type="term" value="C:BORC complex"/>
    <property type="evidence" value="ECO:0007669"/>
    <property type="project" value="TreeGrafter"/>
</dbReference>
<dbReference type="GO" id="GO:0031083">
    <property type="term" value="C:BLOC-1 complex"/>
    <property type="evidence" value="ECO:0007669"/>
    <property type="project" value="TreeGrafter"/>
</dbReference>
<evidence type="ECO:0008006" key="3">
    <source>
        <dbReference type="Google" id="ProtNLM"/>
    </source>
</evidence>
<dbReference type="AlphaFoldDB" id="A0A1X0R106"/>
<gene>
    <name evidence="2" type="ORF">BCV72DRAFT_134152</name>
</gene>
<comment type="similarity">
    <text evidence="1">Belongs to the BLOC1S2 family.</text>
</comment>
<dbReference type="VEuPathDB" id="FungiDB:BCV72DRAFT_134152"/>
<sequence length="159" mass="18819">MICYLSSKCFFFKEVTVAFALFLFFNKMDNNDTKNLKPDEYTKGLNREHIIRLTEESCKHFVEYTKAELKVTVEDCKLLENMNHITKEKYSQMNQMSQRIMGEISKLQNTYDQFDQFITQVDDIHQQSIKIENTIKALDEYSKHLENKLLANYSVSTSK</sequence>
<dbReference type="GO" id="GO:0043015">
    <property type="term" value="F:gamma-tubulin binding"/>
    <property type="evidence" value="ECO:0007669"/>
    <property type="project" value="TreeGrafter"/>
</dbReference>
<dbReference type="PANTHER" id="PTHR46479:SF1">
    <property type="entry name" value="BIOGENESIS OF LYSOSOME-RELATED ORGANELLES COMPLEX 1 SUBUNIT 2"/>
    <property type="match status" value="1"/>
</dbReference>
<proteinExistence type="inferred from homology"/>
<organism evidence="2">
    <name type="scientific">Rhizopus microsporus var. microsporus</name>
    <dbReference type="NCBI Taxonomy" id="86635"/>
    <lineage>
        <taxon>Eukaryota</taxon>
        <taxon>Fungi</taxon>
        <taxon>Fungi incertae sedis</taxon>
        <taxon>Mucoromycota</taxon>
        <taxon>Mucoromycotina</taxon>
        <taxon>Mucoromycetes</taxon>
        <taxon>Mucorales</taxon>
        <taxon>Mucorineae</taxon>
        <taxon>Rhizopodaceae</taxon>
        <taxon>Rhizopus</taxon>
    </lineage>
</organism>
<evidence type="ECO:0000313" key="2">
    <source>
        <dbReference type="EMBL" id="ORE05717.1"/>
    </source>
</evidence>
<dbReference type="Pfam" id="PF10046">
    <property type="entry name" value="BLOC1_2"/>
    <property type="match status" value="1"/>
</dbReference>
<dbReference type="GO" id="GO:0016197">
    <property type="term" value="P:endosomal transport"/>
    <property type="evidence" value="ECO:0007669"/>
    <property type="project" value="TreeGrafter"/>
</dbReference>
<dbReference type="EMBL" id="KV921938">
    <property type="protein sequence ID" value="ORE05717.1"/>
    <property type="molecule type" value="Genomic_DNA"/>
</dbReference>
<evidence type="ECO:0000256" key="1">
    <source>
        <dbReference type="ARBA" id="ARBA00008468"/>
    </source>
</evidence>
<dbReference type="GO" id="GO:0032418">
    <property type="term" value="P:lysosome localization"/>
    <property type="evidence" value="ECO:0007669"/>
    <property type="project" value="TreeGrafter"/>
</dbReference>
<dbReference type="OrthoDB" id="244061at2759"/>
<protein>
    <recommendedName>
        <fullName evidence="3">Biogenesis of lysosome-related organelles complex 1 subunit 2</fullName>
    </recommendedName>
</protein>